<dbReference type="GO" id="GO:0016117">
    <property type="term" value="P:carotenoid biosynthetic process"/>
    <property type="evidence" value="ECO:0007669"/>
    <property type="project" value="UniProtKB-KW"/>
</dbReference>
<evidence type="ECO:0000256" key="1">
    <source>
        <dbReference type="ARBA" id="ARBA00004829"/>
    </source>
</evidence>
<evidence type="ECO:0000256" key="4">
    <source>
        <dbReference type="ARBA" id="ARBA00023002"/>
    </source>
</evidence>
<keyword evidence="3 5" id="KW-0125">Carotenoid biosynthesis</keyword>
<sequence>MSAKQTHMRHAVVIGAGIGGLCSAARMCASGFSVTVLERQADPGGKVRTLPSESGAVDAGPTVLTLRHIFDDVFESLGERLDDHLGLEKLPTIARHFWPDGTKLDLHDRLDANRKAIEQFAGPRAEAEFMHFNAETKALFVALNPAIMEKPQPSPAELAAMFIRHPALLAAMAPTQSLRGKLAHRFCDPRLAQMFNRYATYVGGLPHQSPALLSLIWQAEAAGVWSVKGGMQSLPKALEALCKRHGTRFQYDTEVTSVSCEDGHVKGVEYNGGATIETDLVIFNGDPRALAKGALGPDVTGVAQQTLNTPRSLSAVVWSFDAVPRGLDLEHHNVFFTDPSSPEFQELQAGLFPRQQSIYVCAQDRGPGKRRPPGVRERFEIILNAPPLGIGPAPEMEFQICQTRTFDVLRRFGLTFDPLPGQAKLTRPADFEALFPESSGSLYGQSPHGLTAALKRPRARTSIKGLYLVGGGTHPGAGLPMAALSARHAVETIMQDQTSPSMSRPTATPGGMSTGSATIRAGQSRS</sequence>
<dbReference type="RefSeq" id="WP_171327839.1">
    <property type="nucleotide sequence ID" value="NZ_WVRA01000001.1"/>
</dbReference>
<reference evidence="8" key="1">
    <citation type="submission" date="2019-12" db="EMBL/GenBank/DDBJ databases">
        <title>Ruegeria JWLKs population differentiation of coral mucus and skeleton niches.</title>
        <authorList>
            <person name="Luo D."/>
        </authorList>
    </citation>
    <scope>NUCLEOTIDE SEQUENCE</scope>
    <source>
        <strain evidence="8">HKCCD6181</strain>
    </source>
</reference>
<evidence type="ECO:0000256" key="6">
    <source>
        <dbReference type="SAM" id="MobiDB-lite"/>
    </source>
</evidence>
<dbReference type="PANTHER" id="PTHR43734:SF7">
    <property type="entry name" value="4,4'-DIAPONEUROSPORENE OXYGENASE"/>
    <property type="match status" value="1"/>
</dbReference>
<dbReference type="GO" id="GO:0016627">
    <property type="term" value="F:oxidoreductase activity, acting on the CH-CH group of donors"/>
    <property type="evidence" value="ECO:0007669"/>
    <property type="project" value="UniProtKB-ARBA"/>
</dbReference>
<dbReference type="InterPro" id="IPR008150">
    <property type="entry name" value="Phytoene_DH_bac_CS"/>
</dbReference>
<feature type="domain" description="Amine oxidase" evidence="7">
    <location>
        <begin position="18"/>
        <end position="493"/>
    </location>
</feature>
<dbReference type="Pfam" id="PF01593">
    <property type="entry name" value="Amino_oxidase"/>
    <property type="match status" value="1"/>
</dbReference>
<comment type="caution">
    <text evidence="8">The sequence shown here is derived from an EMBL/GenBank/DDBJ whole genome shotgun (WGS) entry which is preliminary data.</text>
</comment>
<dbReference type="PANTHER" id="PTHR43734">
    <property type="entry name" value="PHYTOENE DESATURASE"/>
    <property type="match status" value="1"/>
</dbReference>
<feature type="compositionally biased region" description="Polar residues" evidence="6">
    <location>
        <begin position="495"/>
        <end position="506"/>
    </location>
</feature>
<comment type="similarity">
    <text evidence="2 5">Belongs to the carotenoid/retinoid oxidoreductase family.</text>
</comment>
<protein>
    <submittedName>
        <fullName evidence="8">Phytoene desaturase</fullName>
    </submittedName>
</protein>
<dbReference type="AlphaFoldDB" id="A0AA91BS27"/>
<dbReference type="NCBIfam" id="TIGR02734">
    <property type="entry name" value="crtI_fam"/>
    <property type="match status" value="1"/>
</dbReference>
<dbReference type="Gene3D" id="3.50.50.60">
    <property type="entry name" value="FAD/NAD(P)-binding domain"/>
    <property type="match status" value="2"/>
</dbReference>
<evidence type="ECO:0000256" key="5">
    <source>
        <dbReference type="RuleBase" id="RU362075"/>
    </source>
</evidence>
<dbReference type="SUPFAM" id="SSF51905">
    <property type="entry name" value="FAD/NAD(P)-binding domain"/>
    <property type="match status" value="1"/>
</dbReference>
<comment type="pathway">
    <text evidence="1 5">Carotenoid biosynthesis.</text>
</comment>
<keyword evidence="4 5" id="KW-0560">Oxidoreductase</keyword>
<evidence type="ECO:0000259" key="7">
    <source>
        <dbReference type="Pfam" id="PF01593"/>
    </source>
</evidence>
<dbReference type="NCBIfam" id="NF045637">
    <property type="entry name" value="carotdesatCrtDProt"/>
    <property type="match status" value="1"/>
</dbReference>
<accession>A0AA91BS27</accession>
<feature type="region of interest" description="Disordered" evidence="6">
    <location>
        <begin position="495"/>
        <end position="526"/>
    </location>
</feature>
<dbReference type="InterPro" id="IPR014105">
    <property type="entry name" value="Carotenoid/retinoid_OxRdtase"/>
</dbReference>
<evidence type="ECO:0000313" key="9">
    <source>
        <dbReference type="Proteomes" id="UP000597886"/>
    </source>
</evidence>
<dbReference type="InterPro" id="IPR054841">
    <property type="entry name" value="carotdesatCrtD"/>
</dbReference>
<evidence type="ECO:0000256" key="2">
    <source>
        <dbReference type="ARBA" id="ARBA00006046"/>
    </source>
</evidence>
<name>A0AA91BS27_9RHOB</name>
<organism evidence="8 9">
    <name type="scientific">Ruegeria atlantica</name>
    <dbReference type="NCBI Taxonomy" id="81569"/>
    <lineage>
        <taxon>Bacteria</taxon>
        <taxon>Pseudomonadati</taxon>
        <taxon>Pseudomonadota</taxon>
        <taxon>Alphaproteobacteria</taxon>
        <taxon>Rhodobacterales</taxon>
        <taxon>Roseobacteraceae</taxon>
        <taxon>Ruegeria</taxon>
    </lineage>
</organism>
<proteinExistence type="inferred from homology"/>
<feature type="compositionally biased region" description="Polar residues" evidence="6">
    <location>
        <begin position="514"/>
        <end position="526"/>
    </location>
</feature>
<dbReference type="PROSITE" id="PS00982">
    <property type="entry name" value="PHYTOENE_DH"/>
    <property type="match status" value="1"/>
</dbReference>
<dbReference type="InterPro" id="IPR002937">
    <property type="entry name" value="Amino_oxidase"/>
</dbReference>
<dbReference type="Proteomes" id="UP000597886">
    <property type="component" value="Unassembled WGS sequence"/>
</dbReference>
<dbReference type="InterPro" id="IPR036188">
    <property type="entry name" value="FAD/NAD-bd_sf"/>
</dbReference>
<gene>
    <name evidence="8" type="primary">crtI</name>
    <name evidence="8" type="ORF">GS634_00680</name>
</gene>
<dbReference type="EMBL" id="WVRA01000001">
    <property type="protein sequence ID" value="NOE16633.1"/>
    <property type="molecule type" value="Genomic_DNA"/>
</dbReference>
<evidence type="ECO:0000256" key="3">
    <source>
        <dbReference type="ARBA" id="ARBA00022746"/>
    </source>
</evidence>
<evidence type="ECO:0000313" key="8">
    <source>
        <dbReference type="EMBL" id="NOE16633.1"/>
    </source>
</evidence>